<evidence type="ECO:0000256" key="1">
    <source>
        <dbReference type="SAM" id="MobiDB-lite"/>
    </source>
</evidence>
<evidence type="ECO:0000313" key="3">
    <source>
        <dbReference type="Proteomes" id="UP001159427"/>
    </source>
</evidence>
<organism evidence="2 3">
    <name type="scientific">Porites evermanni</name>
    <dbReference type="NCBI Taxonomy" id="104178"/>
    <lineage>
        <taxon>Eukaryota</taxon>
        <taxon>Metazoa</taxon>
        <taxon>Cnidaria</taxon>
        <taxon>Anthozoa</taxon>
        <taxon>Hexacorallia</taxon>
        <taxon>Scleractinia</taxon>
        <taxon>Fungiina</taxon>
        <taxon>Poritidae</taxon>
        <taxon>Porites</taxon>
    </lineage>
</organism>
<proteinExistence type="predicted"/>
<reference evidence="2 3" key="1">
    <citation type="submission" date="2022-05" db="EMBL/GenBank/DDBJ databases">
        <authorList>
            <consortium name="Genoscope - CEA"/>
            <person name="William W."/>
        </authorList>
    </citation>
    <scope>NUCLEOTIDE SEQUENCE [LARGE SCALE GENOMIC DNA]</scope>
</reference>
<comment type="caution">
    <text evidence="2">The sequence shown here is derived from an EMBL/GenBank/DDBJ whole genome shotgun (WGS) entry which is preliminary data.</text>
</comment>
<keyword evidence="3" id="KW-1185">Reference proteome</keyword>
<feature type="region of interest" description="Disordered" evidence="1">
    <location>
        <begin position="142"/>
        <end position="167"/>
    </location>
</feature>
<gene>
    <name evidence="2" type="ORF">PEVE_00044857</name>
</gene>
<evidence type="ECO:0000313" key="2">
    <source>
        <dbReference type="EMBL" id="CAH3149267.1"/>
    </source>
</evidence>
<dbReference type="EMBL" id="CALNXI010000968">
    <property type="protein sequence ID" value="CAH3149267.1"/>
    <property type="molecule type" value="Genomic_DNA"/>
</dbReference>
<sequence>MVLKGMNVERKAYHGKSSIGNHLCPSFLSQAREISVKFEQAFKLFAACHFLYDSAEYFDDEKIDKLVDNDTLALDSTVIKGPKESMPSTTSSHNILITSRSRIRVYCQKDCQKAEVWYLTAFAVHKHIDAICQVLEQRKRSSSEVKTNESQDIVQEVVPKTEGTPNG</sequence>
<accession>A0ABN8PRA4</accession>
<protein>
    <submittedName>
        <fullName evidence="2">Uncharacterized protein</fullName>
    </submittedName>
</protein>
<name>A0ABN8PRA4_9CNID</name>
<dbReference type="Proteomes" id="UP001159427">
    <property type="component" value="Unassembled WGS sequence"/>
</dbReference>